<dbReference type="Pfam" id="PF18029">
    <property type="entry name" value="Glyoxalase_6"/>
    <property type="match status" value="1"/>
</dbReference>
<accession>A0A7W9DPL0</accession>
<dbReference type="InterPro" id="IPR037523">
    <property type="entry name" value="VOC_core"/>
</dbReference>
<dbReference type="RefSeq" id="WP_184610623.1">
    <property type="nucleotide sequence ID" value="NZ_BOOS01000029.1"/>
</dbReference>
<proteinExistence type="predicted"/>
<evidence type="ECO:0000259" key="1">
    <source>
        <dbReference type="PROSITE" id="PS51819"/>
    </source>
</evidence>
<organism evidence="2 3">
    <name type="scientific">Sphaerisporangium krabiense</name>
    <dbReference type="NCBI Taxonomy" id="763782"/>
    <lineage>
        <taxon>Bacteria</taxon>
        <taxon>Bacillati</taxon>
        <taxon>Actinomycetota</taxon>
        <taxon>Actinomycetes</taxon>
        <taxon>Streptosporangiales</taxon>
        <taxon>Streptosporangiaceae</taxon>
        <taxon>Sphaerisporangium</taxon>
    </lineage>
</organism>
<dbReference type="AlphaFoldDB" id="A0A7W9DPL0"/>
<dbReference type="GO" id="GO:0016829">
    <property type="term" value="F:lyase activity"/>
    <property type="evidence" value="ECO:0007669"/>
    <property type="project" value="UniProtKB-KW"/>
</dbReference>
<dbReference type="EMBL" id="JACHBR010000001">
    <property type="protein sequence ID" value="MBB5626587.1"/>
    <property type="molecule type" value="Genomic_DNA"/>
</dbReference>
<comment type="caution">
    <text evidence="2">The sequence shown here is derived from an EMBL/GenBank/DDBJ whole genome shotgun (WGS) entry which is preliminary data.</text>
</comment>
<evidence type="ECO:0000313" key="2">
    <source>
        <dbReference type="EMBL" id="MBB5626587.1"/>
    </source>
</evidence>
<keyword evidence="2" id="KW-0456">Lyase</keyword>
<name>A0A7W9DPL0_9ACTN</name>
<keyword evidence="3" id="KW-1185">Reference proteome</keyword>
<dbReference type="InterPro" id="IPR029068">
    <property type="entry name" value="Glyas_Bleomycin-R_OHBP_Dase"/>
</dbReference>
<dbReference type="PANTHER" id="PTHR35908">
    <property type="entry name" value="HYPOTHETICAL FUSION PROTEIN"/>
    <property type="match status" value="1"/>
</dbReference>
<reference evidence="2 3" key="1">
    <citation type="submission" date="2020-08" db="EMBL/GenBank/DDBJ databases">
        <title>Sequencing the genomes of 1000 actinobacteria strains.</title>
        <authorList>
            <person name="Klenk H.-P."/>
        </authorList>
    </citation>
    <scope>NUCLEOTIDE SEQUENCE [LARGE SCALE GENOMIC DNA]</scope>
    <source>
        <strain evidence="2 3">DSM 45790</strain>
    </source>
</reference>
<gene>
    <name evidence="2" type="ORF">BJ981_002286</name>
</gene>
<dbReference type="SUPFAM" id="SSF54593">
    <property type="entry name" value="Glyoxalase/Bleomycin resistance protein/Dihydroxybiphenyl dioxygenase"/>
    <property type="match status" value="1"/>
</dbReference>
<sequence length="119" mass="12843">MSVQAELTAIIIDCAAPKALARFYQDVTGWQITHSDDDSAYLGEGPFQLAFQRVDGYRGPGWPDAAKHAHLDFKVADIAQAVERLLAAGATKPEFQPGGEDWTVLADPEGHLFCLAASD</sequence>
<dbReference type="Proteomes" id="UP000588112">
    <property type="component" value="Unassembled WGS sequence"/>
</dbReference>
<dbReference type="InterPro" id="IPR041581">
    <property type="entry name" value="Glyoxalase_6"/>
</dbReference>
<dbReference type="CDD" id="cd06587">
    <property type="entry name" value="VOC"/>
    <property type="match status" value="1"/>
</dbReference>
<dbReference type="Gene3D" id="3.10.180.10">
    <property type="entry name" value="2,3-Dihydroxybiphenyl 1,2-Dioxygenase, domain 1"/>
    <property type="match status" value="1"/>
</dbReference>
<dbReference type="PANTHER" id="PTHR35908:SF1">
    <property type="entry name" value="CONSERVED PROTEIN"/>
    <property type="match status" value="1"/>
</dbReference>
<protein>
    <submittedName>
        <fullName evidence="2">Putative enzyme related to lactoylglutathione lyase</fullName>
    </submittedName>
</protein>
<feature type="domain" description="VOC" evidence="1">
    <location>
        <begin position="6"/>
        <end position="118"/>
    </location>
</feature>
<evidence type="ECO:0000313" key="3">
    <source>
        <dbReference type="Proteomes" id="UP000588112"/>
    </source>
</evidence>
<dbReference type="PROSITE" id="PS51819">
    <property type="entry name" value="VOC"/>
    <property type="match status" value="1"/>
</dbReference>